<proteinExistence type="predicted"/>
<dbReference type="AlphaFoldDB" id="A0A2J7ZAH8"/>
<evidence type="ECO:0000259" key="3">
    <source>
        <dbReference type="Pfam" id="PF19916"/>
    </source>
</evidence>
<evidence type="ECO:0000256" key="1">
    <source>
        <dbReference type="SAM" id="MobiDB-lite"/>
    </source>
</evidence>
<dbReference type="SUPFAM" id="SSF52129">
    <property type="entry name" value="Caspase-like"/>
    <property type="match status" value="1"/>
</dbReference>
<evidence type="ECO:0000313" key="5">
    <source>
        <dbReference type="EMBL" id="PNG97265.1"/>
    </source>
</evidence>
<comment type="caution">
    <text evidence="5">The sequence shown here is derived from an EMBL/GenBank/DDBJ whole genome shotgun (WGS) entry which is preliminary data.</text>
</comment>
<evidence type="ECO:0008006" key="7">
    <source>
        <dbReference type="Google" id="ProtNLM"/>
    </source>
</evidence>
<name>A0A2J7ZAH8_STRMQ</name>
<dbReference type="InterPro" id="IPR045450">
    <property type="entry name" value="VMAP_C"/>
</dbReference>
<keyword evidence="6" id="KW-1185">Reference proteome</keyword>
<evidence type="ECO:0000259" key="4">
    <source>
        <dbReference type="Pfam" id="PF20028"/>
    </source>
</evidence>
<evidence type="ECO:0000313" key="6">
    <source>
        <dbReference type="Proteomes" id="UP000236520"/>
    </source>
</evidence>
<dbReference type="Proteomes" id="UP000236520">
    <property type="component" value="Unassembled WGS sequence"/>
</dbReference>
<reference evidence="5 6" key="1">
    <citation type="submission" date="2015-09" db="EMBL/GenBank/DDBJ databases">
        <title>Genome sequence, genome mining and natural product profiling of a biocontrol bacterium Streptomyces malaysiensis F913.</title>
        <authorList>
            <person name="Xu Y."/>
            <person name="Wei J."/>
            <person name="Xie J."/>
            <person name="Li T."/>
            <person name="Zhou Z."/>
        </authorList>
    </citation>
    <scope>NUCLEOTIDE SEQUENCE [LARGE SCALE GENOMIC DNA]</scope>
    <source>
        <strain evidence="5 6">F913</strain>
    </source>
</reference>
<dbReference type="Pfam" id="PF20028">
    <property type="entry name" value="VMAP-C"/>
    <property type="match status" value="1"/>
</dbReference>
<dbReference type="Gene3D" id="3.40.50.1460">
    <property type="match status" value="1"/>
</dbReference>
<dbReference type="GO" id="GO:0004197">
    <property type="term" value="F:cysteine-type endopeptidase activity"/>
    <property type="evidence" value="ECO:0007669"/>
    <property type="project" value="InterPro"/>
</dbReference>
<dbReference type="InterPro" id="IPR029030">
    <property type="entry name" value="Caspase-like_dom_sf"/>
</dbReference>
<feature type="compositionally biased region" description="Basic and acidic residues" evidence="1">
    <location>
        <begin position="472"/>
        <end position="485"/>
    </location>
</feature>
<feature type="domain" description="Peptidase C14 caspase" evidence="2">
    <location>
        <begin position="11"/>
        <end position="256"/>
    </location>
</feature>
<evidence type="ECO:0000259" key="2">
    <source>
        <dbReference type="Pfam" id="PF00656"/>
    </source>
</evidence>
<feature type="domain" description="vWA-MoxR associated protein C-terminal" evidence="4">
    <location>
        <begin position="515"/>
        <end position="732"/>
    </location>
</feature>
<protein>
    <recommendedName>
        <fullName evidence="7">Caspase family protein</fullName>
    </recommendedName>
</protein>
<dbReference type="RefSeq" id="WP_102934613.1">
    <property type="nucleotide sequence ID" value="NZ_LJIW01000001.1"/>
</dbReference>
<dbReference type="GO" id="GO:0006508">
    <property type="term" value="P:proteolysis"/>
    <property type="evidence" value="ECO:0007669"/>
    <property type="project" value="InterPro"/>
</dbReference>
<dbReference type="EMBL" id="LJIW01000001">
    <property type="protein sequence ID" value="PNG97265.1"/>
    <property type="molecule type" value="Genomic_DNA"/>
</dbReference>
<accession>A0A2J7ZAH8</accession>
<feature type="domain" description="vWA-MoxR associated protein middle region 0" evidence="3">
    <location>
        <begin position="369"/>
        <end position="471"/>
    </location>
</feature>
<feature type="region of interest" description="Disordered" evidence="1">
    <location>
        <begin position="472"/>
        <end position="503"/>
    </location>
</feature>
<dbReference type="Pfam" id="PF19916">
    <property type="entry name" value="VMAP-M0"/>
    <property type="match status" value="1"/>
</dbReference>
<dbReference type="Pfam" id="PF00656">
    <property type="entry name" value="Peptidase_C14"/>
    <property type="match status" value="1"/>
</dbReference>
<sequence>MTAIEHDWRRTHAVLVAVERYNGSDRLNLDGPVRDAIGMREWLTGRGVPPENIRLLASPMERNRAALEAAHPGYRPAERADVRKVFREGLSHIDGDDWLWVYWAGHGVQTRGGRWSLLYPETSDTDLQGLDADSLVDLVRTDHLRWDAVERVTVVIDACRQALPPGTHELADIPQPLTDWPQTKPERPVYWMRACQAGAVAMERDGTGRFTSVLLRQLEAQGEAGAALDLDRVWQGVRDEFARLNGAGSGRQYPSVHIIDWDEQGRMVRLGPPAPPLDPEKRRFREVLVLEASGLLGADAAGSAARVAARLCEQFATAPPTTPPSAEELVDWALENPHGTVTLLGELSAHAPPRTEIRKACHLLQNQWLTHAEYTELVALLGRLDQRARYDFAEVAREKYPTMALSSLDPAALVDDLEAVLLPPPRQLPQLLRVVEHFAALCGGAVAGELRAWSLECARRIDLEGQLYERRGEAQEHAERVKADPDTATDQGAPPGDSRGRIQIRLHAPGADGQRRTYEVWSRRGDDVNSLAKADTPASLEEIQRGLDHLLSRHARTLDTLVEFFVTPTDLELAVHRWQLDAEGPLERSLGTDYPVVVRCAELREHQPHLWERRWEKAGTADAGELHWLPAHYDTFKQVNGDLQGQEDAPGVVLTSPVRARKEVFNACLFGGVPVLIWHGEAEGDAAQAELKTLLRTERLRSLPQHLRRLRSASEADESHHGRHMALLWDDPHSPLPDQLDLSAP</sequence>
<organism evidence="5 6">
    <name type="scientific">Streptomyces malaysiensis</name>
    <dbReference type="NCBI Taxonomy" id="92644"/>
    <lineage>
        <taxon>Bacteria</taxon>
        <taxon>Bacillati</taxon>
        <taxon>Actinomycetota</taxon>
        <taxon>Actinomycetes</taxon>
        <taxon>Kitasatosporales</taxon>
        <taxon>Streptomycetaceae</taxon>
        <taxon>Streptomyces</taxon>
        <taxon>Streptomyces violaceusniger group</taxon>
    </lineage>
</organism>
<gene>
    <name evidence="5" type="ORF">SMF913_13290</name>
</gene>
<dbReference type="InterPro" id="IPR045555">
    <property type="entry name" value="VMAP-M0"/>
</dbReference>
<dbReference type="InterPro" id="IPR011600">
    <property type="entry name" value="Pept_C14_caspase"/>
</dbReference>